<feature type="region of interest" description="Disordered" evidence="1">
    <location>
        <begin position="1"/>
        <end position="29"/>
    </location>
</feature>
<reference evidence="2 3" key="1">
    <citation type="journal article" date="2022" name="Arch. Microbiol.">
        <title>Paraburkholderia bengalensis sp. nov. isolated from roots of Oryza sativa, IR64.</title>
        <authorList>
            <person name="Nag P."/>
            <person name="Mondal N."/>
            <person name="Sarkar J."/>
            <person name="Das S."/>
        </authorList>
    </citation>
    <scope>NUCLEOTIDE SEQUENCE [LARGE SCALE GENOMIC DNA]</scope>
    <source>
        <strain evidence="2 3">IR64_4_BI</strain>
    </source>
</reference>
<accession>A0ABU8J5S4</accession>
<sequence>MNGALLQARRDSTHVDAGEMERRRGRQRDLDGSAAGALLRKERAFLIRTSNAGQAYASAGVRPMHA</sequence>
<comment type="caution">
    <text evidence="2">The sequence shown here is derived from an EMBL/GenBank/DDBJ whole genome shotgun (WGS) entry which is preliminary data.</text>
</comment>
<dbReference type="RefSeq" id="WP_336602677.1">
    <property type="nucleotide sequence ID" value="NZ_JACFYJ010000158.1"/>
</dbReference>
<evidence type="ECO:0000313" key="2">
    <source>
        <dbReference type="EMBL" id="MEI6003116.1"/>
    </source>
</evidence>
<keyword evidence="3" id="KW-1185">Reference proteome</keyword>
<evidence type="ECO:0000313" key="3">
    <source>
        <dbReference type="Proteomes" id="UP001386437"/>
    </source>
</evidence>
<name>A0ABU8J5S4_9BURK</name>
<gene>
    <name evidence="2" type="ORF">H3V53_40355</name>
</gene>
<dbReference type="EMBL" id="JACFYJ010000158">
    <property type="protein sequence ID" value="MEI6003116.1"/>
    <property type="molecule type" value="Genomic_DNA"/>
</dbReference>
<proteinExistence type="predicted"/>
<evidence type="ECO:0000256" key="1">
    <source>
        <dbReference type="SAM" id="MobiDB-lite"/>
    </source>
</evidence>
<organism evidence="2 3">
    <name type="scientific">Paraburkholderia bengalensis</name>
    <dbReference type="NCBI Taxonomy" id="2747562"/>
    <lineage>
        <taxon>Bacteria</taxon>
        <taxon>Pseudomonadati</taxon>
        <taxon>Pseudomonadota</taxon>
        <taxon>Betaproteobacteria</taxon>
        <taxon>Burkholderiales</taxon>
        <taxon>Burkholderiaceae</taxon>
        <taxon>Paraburkholderia</taxon>
    </lineage>
</organism>
<protein>
    <submittedName>
        <fullName evidence="2">Uncharacterized protein</fullName>
    </submittedName>
</protein>
<dbReference type="Proteomes" id="UP001386437">
    <property type="component" value="Unassembled WGS sequence"/>
</dbReference>
<feature type="compositionally biased region" description="Basic and acidic residues" evidence="1">
    <location>
        <begin position="8"/>
        <end position="29"/>
    </location>
</feature>